<evidence type="ECO:0000313" key="1">
    <source>
        <dbReference type="EMBL" id="MPM48552.1"/>
    </source>
</evidence>
<accession>A0A645A636</accession>
<sequence>MLKEVGKPPLVVVLLERANVVNNEKLCMTLWIGGFTDVIGEPVGELAYPEVSVGRGFGPAIRVLTACDTRNKEKGCKQYGYDCCFFHDL</sequence>
<dbReference type="EMBL" id="VSSQ01012148">
    <property type="protein sequence ID" value="MPM48552.1"/>
    <property type="molecule type" value="Genomic_DNA"/>
</dbReference>
<organism evidence="1">
    <name type="scientific">bioreactor metagenome</name>
    <dbReference type="NCBI Taxonomy" id="1076179"/>
    <lineage>
        <taxon>unclassified sequences</taxon>
        <taxon>metagenomes</taxon>
        <taxon>ecological metagenomes</taxon>
    </lineage>
</organism>
<protein>
    <submittedName>
        <fullName evidence="1">Uncharacterized protein</fullName>
    </submittedName>
</protein>
<proteinExistence type="predicted"/>
<dbReference type="AlphaFoldDB" id="A0A645A636"/>
<comment type="caution">
    <text evidence="1">The sequence shown here is derived from an EMBL/GenBank/DDBJ whole genome shotgun (WGS) entry which is preliminary data.</text>
</comment>
<reference evidence="1" key="1">
    <citation type="submission" date="2019-08" db="EMBL/GenBank/DDBJ databases">
        <authorList>
            <person name="Kucharzyk K."/>
            <person name="Murdoch R.W."/>
            <person name="Higgins S."/>
            <person name="Loffler F."/>
        </authorList>
    </citation>
    <scope>NUCLEOTIDE SEQUENCE</scope>
</reference>
<gene>
    <name evidence="1" type="ORF">SDC9_95277</name>
</gene>
<name>A0A645A636_9ZZZZ</name>